<evidence type="ECO:0000313" key="8">
    <source>
        <dbReference type="Proteomes" id="UP000539372"/>
    </source>
</evidence>
<dbReference type="InterPro" id="IPR028359">
    <property type="entry name" value="UDP_ManNAc/GlcNAc_DH"/>
</dbReference>
<evidence type="ECO:0000256" key="1">
    <source>
        <dbReference type="ARBA" id="ARBA00006601"/>
    </source>
</evidence>
<dbReference type="SUPFAM" id="SSF48179">
    <property type="entry name" value="6-phosphogluconate dehydrogenase C-terminal domain-like"/>
    <property type="match status" value="1"/>
</dbReference>
<dbReference type="InterPro" id="IPR014026">
    <property type="entry name" value="UDP-Glc/GDP-Man_DH_dimer"/>
</dbReference>
<sequence length="432" mass="46179">MTDSKPPTIAFVGMTHLGLVSASAAAGKGFPVVCFDPDAELIGRMASGDLPIVEPGLNDLVKDNGARQRFTASLCDLAACDVVYIAPDVPTDDTGKSDLTGIRALVATVTPHLSATAILVILCQVPPGFTRGLDFPKDRLFYQVETLVFGIAVQRASEPERYIVGCAAPEATLPDAYRTLLEAHHCAIVPMRYESAELAKISINMCLVASISVANTMAELCENVGADWSEIAPSLKLDRRIGPYSYLSPGLGIAGGNLERDLATVIRLAGEHDTDAGVVEAWIANARHRRDWVVRTVQALGIQDKTLAVWGLAYKENTHSVKNSPSLATLAQLPDAALRVHDPVVPPTAVGRADAVALADPMVTLDGADALLILTPWPIYRKADPRAISERLTGNIVIDPYRTLDPVASRNAGLDWRSLGVPVDPIETETRS</sequence>
<dbReference type="NCBIfam" id="TIGR03026">
    <property type="entry name" value="NDP-sugDHase"/>
    <property type="match status" value="1"/>
</dbReference>
<dbReference type="RefSeq" id="WP_169627114.1">
    <property type="nucleotide sequence ID" value="NZ_JABBNT010000009.1"/>
</dbReference>
<dbReference type="InterPro" id="IPR014027">
    <property type="entry name" value="UDP-Glc/GDP-Man_DH_C"/>
</dbReference>
<reference evidence="7 8" key="1">
    <citation type="submission" date="2020-04" db="EMBL/GenBank/DDBJ databases">
        <title>Rhodospirillaceae bacterium KN72 isolated from deep sea.</title>
        <authorList>
            <person name="Zhang D.-C."/>
        </authorList>
    </citation>
    <scope>NUCLEOTIDE SEQUENCE [LARGE SCALE GENOMIC DNA]</scope>
    <source>
        <strain evidence="7 8">KN72</strain>
    </source>
</reference>
<name>A0A7Y0E3X9_9PROT</name>
<evidence type="ECO:0000256" key="3">
    <source>
        <dbReference type="ARBA" id="ARBA00023002"/>
    </source>
</evidence>
<dbReference type="Pfam" id="PF03721">
    <property type="entry name" value="UDPG_MGDP_dh_N"/>
    <property type="match status" value="1"/>
</dbReference>
<dbReference type="PANTHER" id="PTHR43750:SF3">
    <property type="entry name" value="UDP-GLUCOSE 6-DEHYDROGENASE TUAD"/>
    <property type="match status" value="1"/>
</dbReference>
<evidence type="ECO:0000256" key="2">
    <source>
        <dbReference type="ARBA" id="ARBA00015132"/>
    </source>
</evidence>
<dbReference type="GO" id="GO:0000271">
    <property type="term" value="P:polysaccharide biosynthetic process"/>
    <property type="evidence" value="ECO:0007669"/>
    <property type="project" value="InterPro"/>
</dbReference>
<dbReference type="Proteomes" id="UP000539372">
    <property type="component" value="Unassembled WGS sequence"/>
</dbReference>
<evidence type="ECO:0000256" key="5">
    <source>
        <dbReference type="PIRNR" id="PIRNR000124"/>
    </source>
</evidence>
<dbReference type="GO" id="GO:0016628">
    <property type="term" value="F:oxidoreductase activity, acting on the CH-CH group of donors, NAD or NADP as acceptor"/>
    <property type="evidence" value="ECO:0007669"/>
    <property type="project" value="InterPro"/>
</dbReference>
<comment type="similarity">
    <text evidence="1 5">Belongs to the UDP-glucose/GDP-mannose dehydrogenase family.</text>
</comment>
<dbReference type="InterPro" id="IPR036220">
    <property type="entry name" value="UDP-Glc/GDP-Man_DH_C_sf"/>
</dbReference>
<keyword evidence="8" id="KW-1185">Reference proteome</keyword>
<protein>
    <recommendedName>
        <fullName evidence="2">UDP-glucose 6-dehydrogenase</fullName>
    </recommendedName>
</protein>
<proteinExistence type="inferred from homology"/>
<organism evidence="7 8">
    <name type="scientific">Pacificispira spongiicola</name>
    <dbReference type="NCBI Taxonomy" id="2729598"/>
    <lineage>
        <taxon>Bacteria</taxon>
        <taxon>Pseudomonadati</taxon>
        <taxon>Pseudomonadota</taxon>
        <taxon>Alphaproteobacteria</taxon>
        <taxon>Rhodospirillales</taxon>
        <taxon>Rhodospirillaceae</taxon>
        <taxon>Pacificispira</taxon>
    </lineage>
</organism>
<evidence type="ECO:0000313" key="7">
    <source>
        <dbReference type="EMBL" id="NMM46713.1"/>
    </source>
</evidence>
<dbReference type="InterPro" id="IPR008927">
    <property type="entry name" value="6-PGluconate_DH-like_C_sf"/>
</dbReference>
<comment type="caution">
    <text evidence="7">The sequence shown here is derived from an EMBL/GenBank/DDBJ whole genome shotgun (WGS) entry which is preliminary data.</text>
</comment>
<dbReference type="InterPro" id="IPR036291">
    <property type="entry name" value="NAD(P)-bd_dom_sf"/>
</dbReference>
<keyword evidence="4" id="KW-0520">NAD</keyword>
<dbReference type="GO" id="GO:0051287">
    <property type="term" value="F:NAD binding"/>
    <property type="evidence" value="ECO:0007669"/>
    <property type="project" value="InterPro"/>
</dbReference>
<dbReference type="InterPro" id="IPR017476">
    <property type="entry name" value="UDP-Glc/GDP-Man"/>
</dbReference>
<dbReference type="SUPFAM" id="SSF51735">
    <property type="entry name" value="NAD(P)-binding Rossmann-fold domains"/>
    <property type="match status" value="1"/>
</dbReference>
<dbReference type="Pfam" id="PF00984">
    <property type="entry name" value="UDPG_MGDP_dh"/>
    <property type="match status" value="1"/>
</dbReference>
<dbReference type="SMART" id="SM00984">
    <property type="entry name" value="UDPG_MGDP_dh_C"/>
    <property type="match status" value="1"/>
</dbReference>
<feature type="domain" description="UDP-glucose/GDP-mannose dehydrogenase C-terminal" evidence="6">
    <location>
        <begin position="308"/>
        <end position="406"/>
    </location>
</feature>
<gene>
    <name evidence="7" type="ORF">HH303_19650</name>
</gene>
<dbReference type="PIRSF" id="PIRSF500136">
    <property type="entry name" value="UDP_ManNAc_DH"/>
    <property type="match status" value="1"/>
</dbReference>
<dbReference type="AlphaFoldDB" id="A0A7Y0E3X9"/>
<accession>A0A7Y0E3X9</accession>
<keyword evidence="3" id="KW-0560">Oxidoreductase</keyword>
<dbReference type="InterPro" id="IPR001732">
    <property type="entry name" value="UDP-Glc/GDP-Man_DH_N"/>
</dbReference>
<dbReference type="Pfam" id="PF03720">
    <property type="entry name" value="UDPG_MGDP_dh_C"/>
    <property type="match status" value="1"/>
</dbReference>
<evidence type="ECO:0000259" key="6">
    <source>
        <dbReference type="SMART" id="SM00984"/>
    </source>
</evidence>
<dbReference type="Gene3D" id="3.40.50.720">
    <property type="entry name" value="NAD(P)-binding Rossmann-like Domain"/>
    <property type="match status" value="2"/>
</dbReference>
<dbReference type="GO" id="GO:0016616">
    <property type="term" value="F:oxidoreductase activity, acting on the CH-OH group of donors, NAD or NADP as acceptor"/>
    <property type="evidence" value="ECO:0007669"/>
    <property type="project" value="InterPro"/>
</dbReference>
<dbReference type="SUPFAM" id="SSF52413">
    <property type="entry name" value="UDP-glucose/GDP-mannose dehydrogenase C-terminal domain"/>
    <property type="match status" value="1"/>
</dbReference>
<evidence type="ECO:0000256" key="4">
    <source>
        <dbReference type="ARBA" id="ARBA00023027"/>
    </source>
</evidence>
<dbReference type="PANTHER" id="PTHR43750">
    <property type="entry name" value="UDP-GLUCOSE 6-DEHYDROGENASE TUAD"/>
    <property type="match status" value="1"/>
</dbReference>
<dbReference type="EMBL" id="JABBNT010000009">
    <property type="protein sequence ID" value="NMM46713.1"/>
    <property type="molecule type" value="Genomic_DNA"/>
</dbReference>
<dbReference type="PIRSF" id="PIRSF000124">
    <property type="entry name" value="UDPglc_GDPman_dh"/>
    <property type="match status" value="1"/>
</dbReference>